<dbReference type="GO" id="GO:0015562">
    <property type="term" value="F:efflux transmembrane transporter activity"/>
    <property type="evidence" value="ECO:0007669"/>
    <property type="project" value="InterPro"/>
</dbReference>
<evidence type="ECO:0000256" key="2">
    <source>
        <dbReference type="SAM" id="MobiDB-lite"/>
    </source>
</evidence>
<evidence type="ECO:0000313" key="4">
    <source>
        <dbReference type="Proteomes" id="UP000306196"/>
    </source>
</evidence>
<evidence type="ECO:0000313" key="3">
    <source>
        <dbReference type="EMBL" id="TLD68882.1"/>
    </source>
</evidence>
<keyword evidence="4" id="KW-1185">Reference proteome</keyword>
<reference evidence="3 4" key="1">
    <citation type="submission" date="2019-05" db="EMBL/GenBank/DDBJ databases">
        <title>Verrucobacter flavum gen. nov., sp. nov. a new member of the family Verrucomicrobiaceae.</title>
        <authorList>
            <person name="Szuroczki S."/>
            <person name="Abbaszade G."/>
            <person name="Szabo A."/>
            <person name="Felfoldi T."/>
            <person name="Schumann P."/>
            <person name="Boka K."/>
            <person name="Keki Z."/>
            <person name="Toumi M."/>
            <person name="Toth E."/>
        </authorList>
    </citation>
    <scope>NUCLEOTIDE SEQUENCE [LARGE SCALE GENOMIC DNA]</scope>
    <source>
        <strain evidence="3 4">MG-N-17</strain>
    </source>
</reference>
<dbReference type="PROSITE" id="PS51257">
    <property type="entry name" value="PROKAR_LIPOPROTEIN"/>
    <property type="match status" value="1"/>
</dbReference>
<dbReference type="Gene3D" id="1.20.1600.10">
    <property type="entry name" value="Outer membrane efflux proteins (OEP)"/>
    <property type="match status" value="1"/>
</dbReference>
<comment type="similarity">
    <text evidence="1">Belongs to the outer membrane factor (OMF) (TC 1.B.17) family.</text>
</comment>
<dbReference type="InterPro" id="IPR003423">
    <property type="entry name" value="OMP_efflux"/>
</dbReference>
<dbReference type="InterPro" id="IPR010131">
    <property type="entry name" value="MdtP/NodT-like"/>
</dbReference>
<dbReference type="Pfam" id="PF02321">
    <property type="entry name" value="OEP"/>
    <property type="match status" value="1"/>
</dbReference>
<name>A0A5R8K978_9BACT</name>
<gene>
    <name evidence="3" type="ORF">FEM03_20640</name>
</gene>
<accession>A0A5R8K978</accession>
<proteinExistence type="inferred from homology"/>
<comment type="caution">
    <text evidence="3">The sequence shown here is derived from an EMBL/GenBank/DDBJ whole genome shotgun (WGS) entry which is preliminary data.</text>
</comment>
<dbReference type="PANTHER" id="PTHR30203">
    <property type="entry name" value="OUTER MEMBRANE CATION EFFLUX PROTEIN"/>
    <property type="match status" value="1"/>
</dbReference>
<dbReference type="SUPFAM" id="SSF56954">
    <property type="entry name" value="Outer membrane efflux proteins (OEP)"/>
    <property type="match status" value="1"/>
</dbReference>
<evidence type="ECO:0000256" key="1">
    <source>
        <dbReference type="ARBA" id="ARBA00007613"/>
    </source>
</evidence>
<organism evidence="3 4">
    <name type="scientific">Phragmitibacter flavus</name>
    <dbReference type="NCBI Taxonomy" id="2576071"/>
    <lineage>
        <taxon>Bacteria</taxon>
        <taxon>Pseudomonadati</taxon>
        <taxon>Verrucomicrobiota</taxon>
        <taxon>Verrucomicrobiia</taxon>
        <taxon>Verrucomicrobiales</taxon>
        <taxon>Verrucomicrobiaceae</taxon>
        <taxon>Phragmitibacter</taxon>
    </lineage>
</organism>
<sequence length="553" mass="62035">MLPQFFRSHTAATALLLATLAACTPSQMRKSADREVNQVLKQKTSTVPNSGDQLLDITPPGPASLDTLATNKKAADFLGDSSHIEKNARVIPLHEALRLSITHNRDYLSRKELLHLQALDLTLARHQFTPILTAFGSGRYENIQTPAINELIRENTFTTTGTAGLSILTRTGARLATDFTTDFLRFLSGNVTQVRDSVLAVTLTQPLLRGAGQRATMETLTQAERDLLYSIRDFTQYRKTFAVDIATQYYRTLQAREAAQNAHFAYQGFQKILPESRALVTEGKRTESQIGLIEQASLRYERLWINSIRNYESQLDDLKISLGIPVQTTIIPDPKELTKLSIEDPVFTYDQSIDTALTARLDLHNNTDSLEDTRRRIKLGEQNLLPQIDLTGGYQINSDPGKTSLNTDRRKLGAGLDVDLRLDKKADRNAYQSALIAEQTATRELDLAQETVRSALRTDWRDLQTAQKQYEIAQTGITLSDRLFENERLLNEVGRGSTRDLVDAQQDLIEARDALTAALVSHNIARLNLWKDMGILYIQKDGAWERVLSNEAK</sequence>
<protein>
    <submittedName>
        <fullName evidence="3">TolC family protein</fullName>
    </submittedName>
</protein>
<dbReference type="Proteomes" id="UP000306196">
    <property type="component" value="Unassembled WGS sequence"/>
</dbReference>
<dbReference type="AlphaFoldDB" id="A0A5R8K978"/>
<feature type="region of interest" description="Disordered" evidence="2">
    <location>
        <begin position="33"/>
        <end position="53"/>
    </location>
</feature>
<feature type="compositionally biased region" description="Polar residues" evidence="2">
    <location>
        <begin position="39"/>
        <end position="52"/>
    </location>
</feature>
<dbReference type="EMBL" id="VAUV01000018">
    <property type="protein sequence ID" value="TLD68882.1"/>
    <property type="molecule type" value="Genomic_DNA"/>
</dbReference>
<dbReference type="OrthoDB" id="176948at2"/>
<dbReference type="RefSeq" id="WP_138088200.1">
    <property type="nucleotide sequence ID" value="NZ_VAUV01000018.1"/>
</dbReference>